<proteinExistence type="predicted"/>
<dbReference type="GO" id="GO:0006355">
    <property type="term" value="P:regulation of DNA-templated transcription"/>
    <property type="evidence" value="ECO:0007669"/>
    <property type="project" value="InterPro"/>
</dbReference>
<dbReference type="InterPro" id="IPR000014">
    <property type="entry name" value="PAS"/>
</dbReference>
<dbReference type="InterPro" id="IPR027417">
    <property type="entry name" value="P-loop_NTPase"/>
</dbReference>
<dbReference type="InterPro" id="IPR035895">
    <property type="entry name" value="HPr-like_sf"/>
</dbReference>
<dbReference type="InterPro" id="IPR058031">
    <property type="entry name" value="AAA_lid_NorR"/>
</dbReference>
<dbReference type="InterPro" id="IPR025662">
    <property type="entry name" value="Sigma_54_int_dom_ATP-bd_1"/>
</dbReference>
<evidence type="ECO:0000313" key="11">
    <source>
        <dbReference type="EMBL" id="SFH97683.1"/>
    </source>
</evidence>
<gene>
    <name evidence="11" type="ORF">SAMN04487861_11013</name>
</gene>
<dbReference type="InterPro" id="IPR013767">
    <property type="entry name" value="PAS_fold"/>
</dbReference>
<dbReference type="PRINTS" id="PR00107">
    <property type="entry name" value="PHOSPHOCPHPR"/>
</dbReference>
<dbReference type="Pfam" id="PF00381">
    <property type="entry name" value="PTS-HPr"/>
    <property type="match status" value="1"/>
</dbReference>
<dbReference type="Gene3D" id="1.10.8.60">
    <property type="match status" value="1"/>
</dbReference>
<evidence type="ECO:0000259" key="9">
    <source>
        <dbReference type="PROSITE" id="PS50112"/>
    </source>
</evidence>
<reference evidence="11 12" key="1">
    <citation type="submission" date="2016-10" db="EMBL/GenBank/DDBJ databases">
        <authorList>
            <person name="de Groot N.N."/>
        </authorList>
    </citation>
    <scope>NUCLEOTIDE SEQUENCE [LARGE SCALE GENOMIC DNA]</scope>
    <source>
        <strain evidence="11 12">Z108</strain>
    </source>
</reference>
<dbReference type="Pfam" id="PF18024">
    <property type="entry name" value="HTH_50"/>
    <property type="match status" value="1"/>
</dbReference>
<dbReference type="Pfam" id="PF00989">
    <property type="entry name" value="PAS"/>
    <property type="match status" value="1"/>
</dbReference>
<dbReference type="PROSITE" id="PS50045">
    <property type="entry name" value="SIGMA54_INTERACT_4"/>
    <property type="match status" value="1"/>
</dbReference>
<dbReference type="InterPro" id="IPR009057">
    <property type="entry name" value="Homeodomain-like_sf"/>
</dbReference>
<evidence type="ECO:0000256" key="7">
    <source>
        <dbReference type="ARBA" id="ARBA00029500"/>
    </source>
</evidence>
<dbReference type="InterPro" id="IPR030828">
    <property type="entry name" value="HTH_TyrR"/>
</dbReference>
<dbReference type="Proteomes" id="UP000183639">
    <property type="component" value="Unassembled WGS sequence"/>
</dbReference>
<dbReference type="SUPFAM" id="SSF52540">
    <property type="entry name" value="P-loop containing nucleoside triphosphate hydrolases"/>
    <property type="match status" value="1"/>
</dbReference>
<dbReference type="PROSITE" id="PS00675">
    <property type="entry name" value="SIGMA54_INTERACT_1"/>
    <property type="match status" value="1"/>
</dbReference>
<dbReference type="SMART" id="SM00382">
    <property type="entry name" value="AAA"/>
    <property type="match status" value="1"/>
</dbReference>
<dbReference type="CDD" id="cd00009">
    <property type="entry name" value="AAA"/>
    <property type="match status" value="1"/>
</dbReference>
<dbReference type="EMBL" id="FOQK01000010">
    <property type="protein sequence ID" value="SFH97683.1"/>
    <property type="molecule type" value="Genomic_DNA"/>
</dbReference>
<dbReference type="GO" id="GO:0005524">
    <property type="term" value="F:ATP binding"/>
    <property type="evidence" value="ECO:0007669"/>
    <property type="project" value="UniProtKB-KW"/>
</dbReference>
<dbReference type="RefSeq" id="WP_075443172.1">
    <property type="nucleotide sequence ID" value="NZ_FOQK01000010.1"/>
</dbReference>
<dbReference type="FunFam" id="3.40.50.300:FF:000006">
    <property type="entry name" value="DNA-binding transcriptional regulator NtrC"/>
    <property type="match status" value="1"/>
</dbReference>
<dbReference type="PANTHER" id="PTHR32071">
    <property type="entry name" value="TRANSCRIPTIONAL REGULATORY PROTEIN"/>
    <property type="match status" value="1"/>
</dbReference>
<accession>A0A1I3EFM9</accession>
<dbReference type="SUPFAM" id="SSF55594">
    <property type="entry name" value="HPr-like"/>
    <property type="match status" value="1"/>
</dbReference>
<feature type="domain" description="HPr" evidence="10">
    <location>
        <begin position="2"/>
        <end position="94"/>
    </location>
</feature>
<feature type="domain" description="PAS" evidence="9">
    <location>
        <begin position="112"/>
        <end position="160"/>
    </location>
</feature>
<evidence type="ECO:0000259" key="10">
    <source>
        <dbReference type="PROSITE" id="PS51350"/>
    </source>
</evidence>
<name>A0A1I3EFM9_SELRU</name>
<dbReference type="InterPro" id="IPR025943">
    <property type="entry name" value="Sigma_54_int_dom_ATP-bd_2"/>
</dbReference>
<keyword evidence="3" id="KW-0067">ATP-binding</keyword>
<keyword evidence="11" id="KW-0808">Transferase</keyword>
<evidence type="ECO:0000256" key="2">
    <source>
        <dbReference type="ARBA" id="ARBA00022797"/>
    </source>
</evidence>
<dbReference type="Pfam" id="PF25601">
    <property type="entry name" value="AAA_lid_14"/>
    <property type="match status" value="1"/>
</dbReference>
<organism evidence="11 12">
    <name type="scientific">Selenomonas ruminantium</name>
    <dbReference type="NCBI Taxonomy" id="971"/>
    <lineage>
        <taxon>Bacteria</taxon>
        <taxon>Bacillati</taxon>
        <taxon>Bacillota</taxon>
        <taxon>Negativicutes</taxon>
        <taxon>Selenomonadales</taxon>
        <taxon>Selenomonadaceae</taxon>
        <taxon>Selenomonas</taxon>
    </lineage>
</organism>
<dbReference type="InterPro" id="IPR002078">
    <property type="entry name" value="Sigma_54_int"/>
</dbReference>
<dbReference type="Gene3D" id="3.30.1340.10">
    <property type="entry name" value="HPr-like"/>
    <property type="match status" value="1"/>
</dbReference>
<evidence type="ECO:0000256" key="6">
    <source>
        <dbReference type="ARBA" id="ARBA00023163"/>
    </source>
</evidence>
<evidence type="ECO:0000256" key="5">
    <source>
        <dbReference type="ARBA" id="ARBA00023125"/>
    </source>
</evidence>
<dbReference type="GO" id="GO:0003677">
    <property type="term" value="F:DNA binding"/>
    <property type="evidence" value="ECO:0007669"/>
    <property type="project" value="UniProtKB-KW"/>
</dbReference>
<dbReference type="InterPro" id="IPR000032">
    <property type="entry name" value="HPr-like"/>
</dbReference>
<dbReference type="PROSITE" id="PS51350">
    <property type="entry name" value="PTS_HPR_DOM"/>
    <property type="match status" value="1"/>
</dbReference>
<dbReference type="Pfam" id="PF00158">
    <property type="entry name" value="Sigma54_activat"/>
    <property type="match status" value="1"/>
</dbReference>
<keyword evidence="1" id="KW-0547">Nucleotide-binding</keyword>
<dbReference type="SMART" id="SM00091">
    <property type="entry name" value="PAS"/>
    <property type="match status" value="1"/>
</dbReference>
<dbReference type="InterPro" id="IPR025944">
    <property type="entry name" value="Sigma_54_int_dom_CS"/>
</dbReference>
<evidence type="ECO:0000256" key="4">
    <source>
        <dbReference type="ARBA" id="ARBA00023015"/>
    </source>
</evidence>
<keyword evidence="4" id="KW-0805">Transcription regulation</keyword>
<dbReference type="Gene3D" id="3.40.50.300">
    <property type="entry name" value="P-loop containing nucleotide triphosphate hydrolases"/>
    <property type="match status" value="1"/>
</dbReference>
<dbReference type="SUPFAM" id="SSF46689">
    <property type="entry name" value="Homeodomain-like"/>
    <property type="match status" value="1"/>
</dbReference>
<dbReference type="PROSITE" id="PS00688">
    <property type="entry name" value="SIGMA54_INTERACT_3"/>
    <property type="match status" value="1"/>
</dbReference>
<dbReference type="AlphaFoldDB" id="A0A1I3EFM9"/>
<keyword evidence="5" id="KW-0238">DNA-binding</keyword>
<dbReference type="InterPro" id="IPR035965">
    <property type="entry name" value="PAS-like_dom_sf"/>
</dbReference>
<dbReference type="GO" id="GO:0016740">
    <property type="term" value="F:transferase activity"/>
    <property type="evidence" value="ECO:0007669"/>
    <property type="project" value="UniProtKB-KW"/>
</dbReference>
<dbReference type="PROSITE" id="PS00676">
    <property type="entry name" value="SIGMA54_INTERACT_2"/>
    <property type="match status" value="1"/>
</dbReference>
<keyword evidence="2" id="KW-0058">Aromatic hydrocarbons catabolism</keyword>
<keyword evidence="6" id="KW-0804">Transcription</keyword>
<evidence type="ECO:0000259" key="8">
    <source>
        <dbReference type="PROSITE" id="PS50045"/>
    </source>
</evidence>
<sequence>MMFEQEAVIRHESGIHARIAAMIVQRAKDLGKKYGTPLFLRSERSERCEMHSLMKLVALKISCGDSVFVAAEGDEGRQAVYEMVRFLESDFEMNSPGDIHEMDLLLHENALMQERLQMILEAVQDGICVVDRTGEITYVNPSYLRIVHKTPEMVVGQNVFKTAPDGNRCGVLRSGVARIGSISRKKDGTTVVANVNPIFVDGEIAGVVSVIKDITELQNLMARLSQVSARAEYLEQELLRTKKTAQAFKNYIGKSGKVVDVLALASKAAGSAATVLIRGESGTGKEVIAEGIHYASGRRRGPFIRVNCGAIPGTLLESELFGHEKGAFTGAVRRKLGKFELADKGTIFLDEIGEMDKNMQVKLLRVLQQKEFDRVGGEETVHVDVRIIAATNRNLEQMVKDGAFRDDLYYRLNVIPISLPPLRDRVDDIPLLVEHFVEKVSAATGKTVRDVTPEAMEVLMGYKWPGNVRELENVIERVITLMDTERITVASLPSYIKGEMAGREVQQFTAAETVLPWEEYEKQIIANALKQCGSFNAAAKMLKITHKTVAAKARKYGLVE</sequence>
<dbReference type="SUPFAM" id="SSF55785">
    <property type="entry name" value="PYP-like sensor domain (PAS domain)"/>
    <property type="match status" value="1"/>
</dbReference>
<dbReference type="OrthoDB" id="9803970at2"/>
<dbReference type="PROSITE" id="PS50112">
    <property type="entry name" value="PAS"/>
    <property type="match status" value="1"/>
</dbReference>
<evidence type="ECO:0000256" key="1">
    <source>
        <dbReference type="ARBA" id="ARBA00022741"/>
    </source>
</evidence>
<feature type="domain" description="Sigma-54 factor interaction" evidence="8">
    <location>
        <begin position="251"/>
        <end position="480"/>
    </location>
</feature>
<dbReference type="PANTHER" id="PTHR32071:SF57">
    <property type="entry name" value="C4-DICARBOXYLATE TRANSPORT TRANSCRIPTIONAL REGULATORY PROTEIN DCTD"/>
    <property type="match status" value="1"/>
</dbReference>
<protein>
    <recommendedName>
        <fullName evidence="7">HTH-type transcriptional regulatory protein TyrR</fullName>
    </recommendedName>
</protein>
<dbReference type="Gene3D" id="3.30.450.20">
    <property type="entry name" value="PAS domain"/>
    <property type="match status" value="1"/>
</dbReference>
<dbReference type="NCBIfam" id="TIGR00229">
    <property type="entry name" value="sensory_box"/>
    <property type="match status" value="1"/>
</dbReference>
<evidence type="ECO:0000313" key="12">
    <source>
        <dbReference type="Proteomes" id="UP000183639"/>
    </source>
</evidence>
<dbReference type="CDD" id="cd00130">
    <property type="entry name" value="PAS"/>
    <property type="match status" value="1"/>
</dbReference>
<evidence type="ECO:0000256" key="3">
    <source>
        <dbReference type="ARBA" id="ARBA00022840"/>
    </source>
</evidence>
<dbReference type="Gene3D" id="1.10.10.60">
    <property type="entry name" value="Homeodomain-like"/>
    <property type="match status" value="1"/>
</dbReference>
<dbReference type="InterPro" id="IPR003593">
    <property type="entry name" value="AAA+_ATPase"/>
</dbReference>